<dbReference type="Proteomes" id="UP000796761">
    <property type="component" value="Unassembled WGS sequence"/>
</dbReference>
<keyword evidence="4" id="KW-1185">Reference proteome</keyword>
<dbReference type="EMBL" id="SWJQ01007395">
    <property type="protein sequence ID" value="TRZ05004.1"/>
    <property type="molecule type" value="Genomic_DNA"/>
</dbReference>
<keyword evidence="1" id="KW-0175">Coiled coil</keyword>
<accession>A0A8K1FTF0</accession>
<feature type="coiled-coil region" evidence="1">
    <location>
        <begin position="61"/>
        <end position="88"/>
    </location>
</feature>
<evidence type="ECO:0000256" key="1">
    <source>
        <dbReference type="SAM" id="Coils"/>
    </source>
</evidence>
<proteinExistence type="predicted"/>
<evidence type="ECO:0000313" key="3">
    <source>
        <dbReference type="EMBL" id="TRZ05004.1"/>
    </source>
</evidence>
<dbReference type="AlphaFoldDB" id="A0A8K1FTF0"/>
<evidence type="ECO:0000313" key="4">
    <source>
        <dbReference type="Proteomes" id="UP000796761"/>
    </source>
</evidence>
<comment type="caution">
    <text evidence="3">The sequence shown here is derived from an EMBL/GenBank/DDBJ whole genome shotgun (WGS) entry which is preliminary data.</text>
</comment>
<dbReference type="UniPathway" id="UPA00143"/>
<gene>
    <name evidence="3" type="ORF">HGM15179_022103</name>
</gene>
<feature type="non-terminal residue" evidence="3">
    <location>
        <position position="1"/>
    </location>
</feature>
<dbReference type="OrthoDB" id="10266039at2759"/>
<sequence length="93" mass="10656">RSVHGSSSPPETNRSPRSTEGAWCAALREAGNKGWRGMEELWPCSRVETAESRVSVLETMIDDLQWDIDKIRKREQRLNRHLADVLERVRAAL</sequence>
<organism evidence="3 4">
    <name type="scientific">Zosterops borbonicus</name>
    <dbReference type="NCBI Taxonomy" id="364589"/>
    <lineage>
        <taxon>Eukaryota</taxon>
        <taxon>Metazoa</taxon>
        <taxon>Chordata</taxon>
        <taxon>Craniata</taxon>
        <taxon>Vertebrata</taxon>
        <taxon>Euteleostomi</taxon>
        <taxon>Archelosauria</taxon>
        <taxon>Archosauria</taxon>
        <taxon>Dinosauria</taxon>
        <taxon>Saurischia</taxon>
        <taxon>Theropoda</taxon>
        <taxon>Coelurosauria</taxon>
        <taxon>Aves</taxon>
        <taxon>Neognathae</taxon>
        <taxon>Neoaves</taxon>
        <taxon>Telluraves</taxon>
        <taxon>Australaves</taxon>
        <taxon>Passeriformes</taxon>
        <taxon>Sylvioidea</taxon>
        <taxon>Zosteropidae</taxon>
        <taxon>Zosterops</taxon>
    </lineage>
</organism>
<dbReference type="GO" id="GO:0016567">
    <property type="term" value="P:protein ubiquitination"/>
    <property type="evidence" value="ECO:0007669"/>
    <property type="project" value="UniProtKB-UniPathway"/>
</dbReference>
<feature type="non-terminal residue" evidence="3">
    <location>
        <position position="93"/>
    </location>
</feature>
<name>A0A8K1FTF0_9PASS</name>
<feature type="region of interest" description="Disordered" evidence="2">
    <location>
        <begin position="1"/>
        <end position="21"/>
    </location>
</feature>
<reference evidence="3" key="1">
    <citation type="submission" date="2019-04" db="EMBL/GenBank/DDBJ databases">
        <title>Genome assembly of Zosterops borbonicus 15179.</title>
        <authorList>
            <person name="Leroy T."/>
            <person name="Anselmetti Y."/>
            <person name="Tilak M.-K."/>
            <person name="Nabholz B."/>
        </authorList>
    </citation>
    <scope>NUCLEOTIDE SEQUENCE</scope>
    <source>
        <strain evidence="3">HGM_15179</strain>
        <tissue evidence="3">Muscle</tissue>
    </source>
</reference>
<feature type="compositionally biased region" description="Polar residues" evidence="2">
    <location>
        <begin position="1"/>
        <end position="18"/>
    </location>
</feature>
<evidence type="ECO:0000256" key="2">
    <source>
        <dbReference type="SAM" id="MobiDB-lite"/>
    </source>
</evidence>
<protein>
    <submittedName>
        <fullName evidence="3">Uncharacterized protein</fullName>
    </submittedName>
</protein>